<gene>
    <name evidence="1" type="ORF">GN958_ATG04618</name>
</gene>
<sequence>MEDHERLAWQYPETPIEYRRPNVPLGDPHLVYVEPAIAYFSIRISDIERYRGHFVGKFGYTTSIGERRSYLPKPLVVGKTKSLQIGYE</sequence>
<dbReference type="Proteomes" id="UP000704712">
    <property type="component" value="Unassembled WGS sequence"/>
</dbReference>
<dbReference type="EMBL" id="JAACNO010000644">
    <property type="protein sequence ID" value="KAF4146143.1"/>
    <property type="molecule type" value="Genomic_DNA"/>
</dbReference>
<evidence type="ECO:0000313" key="1">
    <source>
        <dbReference type="EMBL" id="KAF4146143.1"/>
    </source>
</evidence>
<protein>
    <submittedName>
        <fullName evidence="1">Uncharacterized protein</fullName>
    </submittedName>
</protein>
<evidence type="ECO:0000313" key="2">
    <source>
        <dbReference type="Proteomes" id="UP000704712"/>
    </source>
</evidence>
<accession>A0A8S9V0N3</accession>
<dbReference type="AlphaFoldDB" id="A0A8S9V0N3"/>
<proteinExistence type="predicted"/>
<name>A0A8S9V0N3_PHYIN</name>
<comment type="caution">
    <text evidence="1">The sequence shown here is derived from an EMBL/GenBank/DDBJ whole genome shotgun (WGS) entry which is preliminary data.</text>
</comment>
<organism evidence="1 2">
    <name type="scientific">Phytophthora infestans</name>
    <name type="common">Potato late blight agent</name>
    <name type="synonym">Botrytis infestans</name>
    <dbReference type="NCBI Taxonomy" id="4787"/>
    <lineage>
        <taxon>Eukaryota</taxon>
        <taxon>Sar</taxon>
        <taxon>Stramenopiles</taxon>
        <taxon>Oomycota</taxon>
        <taxon>Peronosporomycetes</taxon>
        <taxon>Peronosporales</taxon>
        <taxon>Peronosporaceae</taxon>
        <taxon>Phytophthora</taxon>
    </lineage>
</organism>
<reference evidence="1" key="1">
    <citation type="submission" date="2020-03" db="EMBL/GenBank/DDBJ databases">
        <title>Hybrid Assembly of Korean Phytophthora infestans isolates.</title>
        <authorList>
            <person name="Prokchorchik M."/>
            <person name="Lee Y."/>
            <person name="Seo J."/>
            <person name="Cho J.-H."/>
            <person name="Park Y.-E."/>
            <person name="Jang D.-C."/>
            <person name="Im J.-S."/>
            <person name="Choi J.-G."/>
            <person name="Park H.-J."/>
            <person name="Lee G.-B."/>
            <person name="Lee Y.-G."/>
            <person name="Hong S.-Y."/>
            <person name="Cho K."/>
            <person name="Sohn K.H."/>
        </authorList>
    </citation>
    <scope>NUCLEOTIDE SEQUENCE</scope>
    <source>
        <strain evidence="1">KR_2_A2</strain>
    </source>
</reference>